<evidence type="ECO:0000313" key="2">
    <source>
        <dbReference type="EMBL" id="QOR46866.1"/>
    </source>
</evidence>
<keyword evidence="1" id="KW-1133">Transmembrane helix</keyword>
<dbReference type="AlphaFoldDB" id="A0A7M1QYD0"/>
<accession>A0A7M1QYD0</accession>
<evidence type="ECO:0000256" key="1">
    <source>
        <dbReference type="SAM" id="Phobius"/>
    </source>
</evidence>
<sequence length="82" mass="8108">MQPASPHTAFSCDSSAGALFGGGNVSGADDAPGILRGTFAGPAWLTGGTAGIEGSLLTGAFCLVATGLLLAYRRRKPSRPSA</sequence>
<feature type="transmembrane region" description="Helical" evidence="1">
    <location>
        <begin position="54"/>
        <end position="72"/>
    </location>
</feature>
<gene>
    <name evidence="2" type="ORF">INS90_06070</name>
</gene>
<reference evidence="2 3" key="1">
    <citation type="submission" date="2020-10" db="EMBL/GenBank/DDBJ databases">
        <title>Trueperella pecoris sp. nov. isolated from bovine and porcine specimens.</title>
        <authorList>
            <person name="Schoenecker L."/>
            <person name="Schnydrig P."/>
            <person name="Brodard I."/>
            <person name="Thomann A."/>
            <person name="Hemphill A."/>
            <person name="Rodriguez-Campos S."/>
            <person name="Perreten V."/>
            <person name="Jores J."/>
            <person name="Kittl S."/>
        </authorList>
    </citation>
    <scope>NUCLEOTIDE SEQUENCE [LARGE SCALE GENOMIC DNA]</scope>
    <source>
        <strain evidence="2 3">19OD0592</strain>
    </source>
</reference>
<dbReference type="RefSeq" id="WP_197551972.1">
    <property type="nucleotide sequence ID" value="NZ_CP063212.1"/>
</dbReference>
<dbReference type="Proteomes" id="UP000594961">
    <property type="component" value="Chromosome"/>
</dbReference>
<name>A0A7M1QYD0_9ACTO</name>
<keyword evidence="1" id="KW-0472">Membrane</keyword>
<organism evidence="2 3">
    <name type="scientific">Trueperella pecoris</name>
    <dbReference type="NCBI Taxonomy" id="2733571"/>
    <lineage>
        <taxon>Bacteria</taxon>
        <taxon>Bacillati</taxon>
        <taxon>Actinomycetota</taxon>
        <taxon>Actinomycetes</taxon>
        <taxon>Actinomycetales</taxon>
        <taxon>Actinomycetaceae</taxon>
        <taxon>Trueperella</taxon>
    </lineage>
</organism>
<proteinExistence type="predicted"/>
<dbReference type="EMBL" id="CP063212">
    <property type="protein sequence ID" value="QOR46866.1"/>
    <property type="molecule type" value="Genomic_DNA"/>
</dbReference>
<protein>
    <submittedName>
        <fullName evidence="2">Uncharacterized protein</fullName>
    </submittedName>
</protein>
<evidence type="ECO:0000313" key="3">
    <source>
        <dbReference type="Proteomes" id="UP000594961"/>
    </source>
</evidence>
<keyword evidence="1" id="KW-0812">Transmembrane</keyword>